<dbReference type="EMBL" id="UINC01030812">
    <property type="protein sequence ID" value="SVB15810.1"/>
    <property type="molecule type" value="Genomic_DNA"/>
</dbReference>
<keyword evidence="1" id="KW-0812">Transmembrane</keyword>
<feature type="non-terminal residue" evidence="2">
    <location>
        <position position="1"/>
    </location>
</feature>
<evidence type="ECO:0008006" key="3">
    <source>
        <dbReference type="Google" id="ProtNLM"/>
    </source>
</evidence>
<keyword evidence="1" id="KW-0472">Membrane</keyword>
<dbReference type="AlphaFoldDB" id="A0A382BPP0"/>
<evidence type="ECO:0000256" key="1">
    <source>
        <dbReference type="SAM" id="Phobius"/>
    </source>
</evidence>
<feature type="transmembrane region" description="Helical" evidence="1">
    <location>
        <begin position="6"/>
        <end position="27"/>
    </location>
</feature>
<protein>
    <recommendedName>
        <fullName evidence="3">TonB C-terminal domain-containing protein</fullName>
    </recommendedName>
</protein>
<accession>A0A382BPP0</accession>
<gene>
    <name evidence="2" type="ORF">METZ01_LOCUS168664</name>
</gene>
<dbReference type="Gene3D" id="3.30.1150.10">
    <property type="match status" value="1"/>
</dbReference>
<reference evidence="2" key="1">
    <citation type="submission" date="2018-05" db="EMBL/GenBank/DDBJ databases">
        <authorList>
            <person name="Lanie J.A."/>
            <person name="Ng W.-L."/>
            <person name="Kazmierczak K.M."/>
            <person name="Andrzejewski T.M."/>
            <person name="Davidsen T.M."/>
            <person name="Wayne K.J."/>
            <person name="Tettelin H."/>
            <person name="Glass J.I."/>
            <person name="Rusch D."/>
            <person name="Podicherti R."/>
            <person name="Tsui H.-C.T."/>
            <person name="Winkler M.E."/>
        </authorList>
    </citation>
    <scope>NUCLEOTIDE SEQUENCE</scope>
</reference>
<name>A0A382BPP0_9ZZZZ</name>
<sequence>VTRNIIISSGFHLIIIIIATLSLPFLAKTPIDLPPIISIELIQITEKTNIPFAPKAKKIIEKIKKKKEERIVSEQAPPKKIKKEKPEAVPLPNEKIKKVKKIEEKKQNPEKIETEVKQVSEFEKKELFDPNNIAALIDKSKEEVAKTIQTTDKVTQSQDRNIERTGLSLSEEDALKAQIFGCWSIPLGLPYNENLLVRIKLKLKPDGSVIKSEILDHVRMNKPGQSFYKVLAESALRAVRLCQPLRVPTTGYERWKDLQLNFDAREMLEG</sequence>
<proteinExistence type="predicted"/>
<dbReference type="SUPFAM" id="SSF74653">
    <property type="entry name" value="TolA/TonB C-terminal domain"/>
    <property type="match status" value="1"/>
</dbReference>
<evidence type="ECO:0000313" key="2">
    <source>
        <dbReference type="EMBL" id="SVB15810.1"/>
    </source>
</evidence>
<organism evidence="2">
    <name type="scientific">marine metagenome</name>
    <dbReference type="NCBI Taxonomy" id="408172"/>
    <lineage>
        <taxon>unclassified sequences</taxon>
        <taxon>metagenomes</taxon>
        <taxon>ecological metagenomes</taxon>
    </lineage>
</organism>
<keyword evidence="1" id="KW-1133">Transmembrane helix</keyword>